<gene>
    <name evidence="1" type="ORF">NQ176_g924</name>
</gene>
<evidence type="ECO:0000313" key="1">
    <source>
        <dbReference type="EMBL" id="KAJ2983108.1"/>
    </source>
</evidence>
<accession>A0ACC1NWD6</accession>
<organism evidence="1 2">
    <name type="scientific">Zarea fungicola</name>
    <dbReference type="NCBI Taxonomy" id="93591"/>
    <lineage>
        <taxon>Eukaryota</taxon>
        <taxon>Fungi</taxon>
        <taxon>Dikarya</taxon>
        <taxon>Ascomycota</taxon>
        <taxon>Pezizomycotina</taxon>
        <taxon>Sordariomycetes</taxon>
        <taxon>Hypocreomycetidae</taxon>
        <taxon>Hypocreales</taxon>
        <taxon>Cordycipitaceae</taxon>
        <taxon>Zarea</taxon>
    </lineage>
</organism>
<comment type="caution">
    <text evidence="1">The sequence shown here is derived from an EMBL/GenBank/DDBJ whole genome shotgun (WGS) entry which is preliminary data.</text>
</comment>
<evidence type="ECO:0000313" key="2">
    <source>
        <dbReference type="Proteomes" id="UP001143910"/>
    </source>
</evidence>
<dbReference type="EMBL" id="JANJQO010000043">
    <property type="protein sequence ID" value="KAJ2983108.1"/>
    <property type="molecule type" value="Genomic_DNA"/>
</dbReference>
<name>A0ACC1NWD6_9HYPO</name>
<proteinExistence type="predicted"/>
<dbReference type="Proteomes" id="UP001143910">
    <property type="component" value="Unassembled WGS sequence"/>
</dbReference>
<protein>
    <submittedName>
        <fullName evidence="1">Uncharacterized protein</fullName>
    </submittedName>
</protein>
<keyword evidence="2" id="KW-1185">Reference proteome</keyword>
<sequence length="307" mass="32699">MSNQIWLVTGATSGLGFALVEHILAQGDKVIACGRNVAAKVAGLKSDNLGLLELDITSGQDHVKQQINSAWEIFGHIDILVNNAGMAAVKPAEEGDDKFIQNMFNVNFFGQLHVTNAILPHMRAQGSGCIAFTSSSATWAMLPFMAHYSASKAALSAFVESFAKEVRPLGIRCVSFECGGFQTQLGQPRDASGSFGSSGPAIEAYAPMFSDFVGTMMSNVNDHASGNIAKCAAAMYDIATRRGVAADKPWAVRVALGTDALGSTKQRCSEQLKLAELWEDVSKSCEREGASGATANKEMFKFTTVLE</sequence>
<reference evidence="1" key="1">
    <citation type="submission" date="2022-08" db="EMBL/GenBank/DDBJ databases">
        <title>Genome Sequence of Lecanicillium fungicola.</title>
        <authorList>
            <person name="Buettner E."/>
        </authorList>
    </citation>
    <scope>NUCLEOTIDE SEQUENCE</scope>
    <source>
        <strain evidence="1">Babe33</strain>
    </source>
</reference>